<evidence type="ECO:0000313" key="1">
    <source>
        <dbReference type="EMBL" id="URL58637.1"/>
    </source>
</evidence>
<name>A0ABY4T103_9GAMM</name>
<reference evidence="1" key="1">
    <citation type="submission" date="2020-10" db="EMBL/GenBank/DDBJ databases">
        <title>Whole-genome sequence of Luteibacter sp. EIF3.</title>
        <authorList>
            <person name="Friedrich I."/>
            <person name="Hertel R."/>
            <person name="Daniel R."/>
        </authorList>
    </citation>
    <scope>NUCLEOTIDE SEQUENCE</scope>
    <source>
        <strain evidence="1">EIF3</strain>
    </source>
</reference>
<dbReference type="RefSeq" id="WP_250339331.1">
    <property type="nucleotide sequence ID" value="NZ_CP063231.1"/>
</dbReference>
<sequence length="216" mass="24439">MSKRFDEIWNSGDTDVIDTRSKSLGNMRIVCAFAASLFMTSIGARAMAEEHSERQAQIVNGELKVPFSSHKFSAYCFDTLKCEVIYGRRYVAKHDEPSPPLTGDILKNLNGNWIGIANFPPPARVSWIAKDGTPLEAEVDLGEIFKDQYVIYSPDLDINDVAIDRYFPAPGIFLVIDDRTINVYMKAMVFLLHPRVPGNRYSNMRHDHVLAFTKSF</sequence>
<evidence type="ECO:0000313" key="2">
    <source>
        <dbReference type="Proteomes" id="UP001056681"/>
    </source>
</evidence>
<gene>
    <name evidence="1" type="ORF">IM816_00390</name>
</gene>
<dbReference type="EMBL" id="CP063231">
    <property type="protein sequence ID" value="URL58637.1"/>
    <property type="molecule type" value="Genomic_DNA"/>
</dbReference>
<proteinExistence type="predicted"/>
<keyword evidence="2" id="KW-1185">Reference proteome</keyword>
<organism evidence="1 2">
    <name type="scientific">Luteibacter flocculans</name>
    <dbReference type="NCBI Taxonomy" id="2780091"/>
    <lineage>
        <taxon>Bacteria</taxon>
        <taxon>Pseudomonadati</taxon>
        <taxon>Pseudomonadota</taxon>
        <taxon>Gammaproteobacteria</taxon>
        <taxon>Lysobacterales</taxon>
        <taxon>Rhodanobacteraceae</taxon>
        <taxon>Luteibacter</taxon>
    </lineage>
</organism>
<protein>
    <submittedName>
        <fullName evidence="1">Uncharacterized protein</fullName>
    </submittedName>
</protein>
<dbReference type="Proteomes" id="UP001056681">
    <property type="component" value="Chromosome"/>
</dbReference>
<accession>A0ABY4T103</accession>